<feature type="compositionally biased region" description="Gly residues" evidence="3">
    <location>
        <begin position="445"/>
        <end position="457"/>
    </location>
</feature>
<protein>
    <submittedName>
        <fullName evidence="4">Efflux RND transporter periplasmic adaptor subunit</fullName>
    </submittedName>
</protein>
<evidence type="ECO:0000256" key="3">
    <source>
        <dbReference type="SAM" id="MobiDB-lite"/>
    </source>
</evidence>
<dbReference type="PANTHER" id="PTHR30469">
    <property type="entry name" value="MULTIDRUG RESISTANCE PROTEIN MDTA"/>
    <property type="match status" value="1"/>
</dbReference>
<dbReference type="NCBIfam" id="TIGR01730">
    <property type="entry name" value="RND_mfp"/>
    <property type="match status" value="1"/>
</dbReference>
<organism evidence="4 5">
    <name type="scientific">Mesobaculum littorinae</name>
    <dbReference type="NCBI Taxonomy" id="2486419"/>
    <lineage>
        <taxon>Bacteria</taxon>
        <taxon>Pseudomonadati</taxon>
        <taxon>Pseudomonadota</taxon>
        <taxon>Alphaproteobacteria</taxon>
        <taxon>Rhodobacterales</taxon>
        <taxon>Roseobacteraceae</taxon>
        <taxon>Mesobaculum</taxon>
    </lineage>
</organism>
<dbReference type="GO" id="GO:1990281">
    <property type="term" value="C:efflux pump complex"/>
    <property type="evidence" value="ECO:0007669"/>
    <property type="project" value="TreeGrafter"/>
</dbReference>
<dbReference type="PANTHER" id="PTHR30469:SF15">
    <property type="entry name" value="HLYD FAMILY OF SECRETION PROTEINS"/>
    <property type="match status" value="1"/>
</dbReference>
<proteinExistence type="inferred from homology"/>
<dbReference type="Gene3D" id="2.40.50.100">
    <property type="match status" value="1"/>
</dbReference>
<dbReference type="AlphaFoldDB" id="A0A438AGD8"/>
<evidence type="ECO:0000313" key="5">
    <source>
        <dbReference type="Proteomes" id="UP000285908"/>
    </source>
</evidence>
<comment type="caution">
    <text evidence="4">The sequence shown here is derived from an EMBL/GenBank/DDBJ whole genome shotgun (WGS) entry which is preliminary data.</text>
</comment>
<dbReference type="RefSeq" id="WP_127906427.1">
    <property type="nucleotide sequence ID" value="NZ_RQXX01000003.1"/>
</dbReference>
<sequence length="572" mass="54662">MAEDDTGRRKGRRFLPWLLALAVLGIGAALAFAAVILPGGEEETQKAPPGPLVEIATATRTDLPVTVTQTGLLRAGAELVLAPQVGGRVATIGDGFSTGARMAEGDLVVALDRDPFEADVASAQAALAGAEAASQAAQSDLARQRELEGENVVAASVAEDAASAARQAQAQVAQAAAQLRTAEIALEESRVTAPFDALVLQTDAVKGRLVSAGTSLGTLALAGYAEVAVGLSETDFALLGGAEGLIGAPVALTPERLNGGEVAPRLGTVTAVSPRIESAARTTEVIVSIADPFAPGPDGGTPLRVGEVVRAAFALPQASAPFVAPPGVVQRGETLWAVSEEDRLIPLDATLERRMDDFVLLSGELEGVQLLLTPVDTPVEGLKVRVTEGDPVTVDRPEDTAARRLADVAVPDVAVPGEVAGGGAATAQDDGAAAGGSFSVQGGGAGGSGAAGGGAAGAGASAAPQSGSAAQTGGTASGGSAGGGSAGSGPSSGLGAAGDLGVDGSAGPPSLPSPVQGIGQGGGSAGGPSGGAAEGAGGAAAGGGAAGGGSRGGSGDGSGSGASAGGPGGAQQ</sequence>
<dbReference type="Proteomes" id="UP000285908">
    <property type="component" value="Unassembled WGS sequence"/>
</dbReference>
<reference evidence="4 5" key="1">
    <citation type="submission" date="2018-11" db="EMBL/GenBank/DDBJ databases">
        <title>Mesobaculum littorinae gen. nov., sp. nov., isolated from Littorina scabra that represents a novel genus of the order Rhodobacteraceae.</title>
        <authorList>
            <person name="Li F."/>
        </authorList>
    </citation>
    <scope>NUCLEOTIDE SEQUENCE [LARGE SCALE GENOMIC DNA]</scope>
    <source>
        <strain evidence="4 5">M0103</strain>
    </source>
</reference>
<dbReference type="InterPro" id="IPR006143">
    <property type="entry name" value="RND_pump_MFP"/>
</dbReference>
<feature type="compositionally biased region" description="Low complexity" evidence="3">
    <location>
        <begin position="458"/>
        <end position="474"/>
    </location>
</feature>
<dbReference type="EMBL" id="RQXX01000003">
    <property type="protein sequence ID" value="RVV97762.1"/>
    <property type="molecule type" value="Genomic_DNA"/>
</dbReference>
<feature type="coiled-coil region" evidence="2">
    <location>
        <begin position="158"/>
        <end position="185"/>
    </location>
</feature>
<feature type="compositionally biased region" description="Gly residues" evidence="3">
    <location>
        <begin position="518"/>
        <end position="572"/>
    </location>
</feature>
<feature type="region of interest" description="Disordered" evidence="3">
    <location>
        <begin position="445"/>
        <end position="572"/>
    </location>
</feature>
<evidence type="ECO:0000256" key="1">
    <source>
        <dbReference type="ARBA" id="ARBA00009477"/>
    </source>
</evidence>
<keyword evidence="5" id="KW-1185">Reference proteome</keyword>
<accession>A0A438AGD8</accession>
<name>A0A438AGD8_9RHOB</name>
<keyword evidence="2" id="KW-0175">Coiled coil</keyword>
<gene>
    <name evidence="4" type="ORF">EKE94_09745</name>
</gene>
<evidence type="ECO:0000256" key="2">
    <source>
        <dbReference type="SAM" id="Coils"/>
    </source>
</evidence>
<feature type="compositionally biased region" description="Gly residues" evidence="3">
    <location>
        <begin position="475"/>
        <end position="498"/>
    </location>
</feature>
<dbReference type="Gene3D" id="2.40.30.170">
    <property type="match status" value="1"/>
</dbReference>
<evidence type="ECO:0000313" key="4">
    <source>
        <dbReference type="EMBL" id="RVV97762.1"/>
    </source>
</evidence>
<dbReference type="GO" id="GO:0015562">
    <property type="term" value="F:efflux transmembrane transporter activity"/>
    <property type="evidence" value="ECO:0007669"/>
    <property type="project" value="TreeGrafter"/>
</dbReference>
<comment type="similarity">
    <text evidence="1">Belongs to the membrane fusion protein (MFP) (TC 8.A.1) family.</text>
</comment>
<dbReference type="SUPFAM" id="SSF111369">
    <property type="entry name" value="HlyD-like secretion proteins"/>
    <property type="match status" value="1"/>
</dbReference>
<dbReference type="OrthoDB" id="7811737at2"/>
<dbReference type="Gene3D" id="1.10.287.470">
    <property type="entry name" value="Helix hairpin bin"/>
    <property type="match status" value="1"/>
</dbReference>